<evidence type="ECO:0000256" key="7">
    <source>
        <dbReference type="RuleBase" id="RU363032"/>
    </source>
</evidence>
<accession>A0A372ZNX6</accession>
<dbReference type="Proteomes" id="UP000263377">
    <property type="component" value="Unassembled WGS sequence"/>
</dbReference>
<dbReference type="EMBL" id="QVIG01000001">
    <property type="protein sequence ID" value="RGD57162.1"/>
    <property type="molecule type" value="Genomic_DNA"/>
</dbReference>
<organism evidence="10 11">
    <name type="scientific">Kitasatospora xanthocidica</name>
    <dbReference type="NCBI Taxonomy" id="83382"/>
    <lineage>
        <taxon>Bacteria</taxon>
        <taxon>Bacillati</taxon>
        <taxon>Actinomycetota</taxon>
        <taxon>Actinomycetes</taxon>
        <taxon>Kitasatosporales</taxon>
        <taxon>Streptomycetaceae</taxon>
        <taxon>Kitasatospora</taxon>
    </lineage>
</organism>
<dbReference type="GO" id="GO:0055085">
    <property type="term" value="P:transmembrane transport"/>
    <property type="evidence" value="ECO:0007669"/>
    <property type="project" value="InterPro"/>
</dbReference>
<feature type="transmembrane region" description="Helical" evidence="7">
    <location>
        <begin position="89"/>
        <end position="113"/>
    </location>
</feature>
<gene>
    <name evidence="10" type="ORF">DR950_04555</name>
</gene>
<evidence type="ECO:0000256" key="5">
    <source>
        <dbReference type="ARBA" id="ARBA00022989"/>
    </source>
</evidence>
<comment type="similarity">
    <text evidence="7">Belongs to the binding-protein-dependent transport system permease family.</text>
</comment>
<comment type="subcellular location">
    <subcellularLocation>
        <location evidence="1 7">Cell membrane</location>
        <topology evidence="1 7">Multi-pass membrane protein</topology>
    </subcellularLocation>
</comment>
<evidence type="ECO:0000256" key="1">
    <source>
        <dbReference type="ARBA" id="ARBA00004651"/>
    </source>
</evidence>
<dbReference type="InterPro" id="IPR035906">
    <property type="entry name" value="MetI-like_sf"/>
</dbReference>
<dbReference type="RefSeq" id="WP_117485959.1">
    <property type="nucleotide sequence ID" value="NZ_QVIG01000001.1"/>
</dbReference>
<keyword evidence="5 7" id="KW-1133">Transmembrane helix</keyword>
<evidence type="ECO:0000256" key="4">
    <source>
        <dbReference type="ARBA" id="ARBA00022692"/>
    </source>
</evidence>
<dbReference type="InterPro" id="IPR050366">
    <property type="entry name" value="BP-dependent_transpt_permease"/>
</dbReference>
<dbReference type="InterPro" id="IPR000515">
    <property type="entry name" value="MetI-like"/>
</dbReference>
<keyword evidence="2 7" id="KW-0813">Transport</keyword>
<dbReference type="Gene3D" id="1.10.3720.10">
    <property type="entry name" value="MetI-like"/>
    <property type="match status" value="1"/>
</dbReference>
<dbReference type="GO" id="GO:0005886">
    <property type="term" value="C:plasma membrane"/>
    <property type="evidence" value="ECO:0007669"/>
    <property type="project" value="UniProtKB-SubCell"/>
</dbReference>
<evidence type="ECO:0000256" key="8">
    <source>
        <dbReference type="SAM" id="MobiDB-lite"/>
    </source>
</evidence>
<feature type="transmembrane region" description="Helical" evidence="7">
    <location>
        <begin position="23"/>
        <end position="45"/>
    </location>
</feature>
<feature type="transmembrane region" description="Helical" evidence="7">
    <location>
        <begin position="202"/>
        <end position="231"/>
    </location>
</feature>
<name>A0A372ZNX6_9ACTN</name>
<evidence type="ECO:0000256" key="2">
    <source>
        <dbReference type="ARBA" id="ARBA00022448"/>
    </source>
</evidence>
<proteinExistence type="inferred from homology"/>
<feature type="transmembrane region" description="Helical" evidence="7">
    <location>
        <begin position="147"/>
        <end position="167"/>
    </location>
</feature>
<feature type="domain" description="ABC transmembrane type-1" evidence="9">
    <location>
        <begin position="85"/>
        <end position="274"/>
    </location>
</feature>
<evidence type="ECO:0000313" key="10">
    <source>
        <dbReference type="EMBL" id="RGD57162.1"/>
    </source>
</evidence>
<dbReference type="SUPFAM" id="SSF161098">
    <property type="entry name" value="MetI-like"/>
    <property type="match status" value="1"/>
</dbReference>
<evidence type="ECO:0000256" key="6">
    <source>
        <dbReference type="ARBA" id="ARBA00023136"/>
    </source>
</evidence>
<evidence type="ECO:0000259" key="9">
    <source>
        <dbReference type="PROSITE" id="PS50928"/>
    </source>
</evidence>
<feature type="transmembrane region" description="Helical" evidence="7">
    <location>
        <begin position="120"/>
        <end position="141"/>
    </location>
</feature>
<feature type="transmembrane region" description="Helical" evidence="7">
    <location>
        <begin position="251"/>
        <end position="273"/>
    </location>
</feature>
<dbReference type="PANTHER" id="PTHR43386:SF1">
    <property type="entry name" value="D,D-DIPEPTIDE TRANSPORT SYSTEM PERMEASE PROTEIN DDPC-RELATED"/>
    <property type="match status" value="1"/>
</dbReference>
<feature type="region of interest" description="Disordered" evidence="8">
    <location>
        <begin position="281"/>
        <end position="305"/>
    </location>
</feature>
<dbReference type="PROSITE" id="PS50928">
    <property type="entry name" value="ABC_TM1"/>
    <property type="match status" value="1"/>
</dbReference>
<dbReference type="Pfam" id="PF00528">
    <property type="entry name" value="BPD_transp_1"/>
    <property type="match status" value="1"/>
</dbReference>
<evidence type="ECO:0000256" key="3">
    <source>
        <dbReference type="ARBA" id="ARBA00022475"/>
    </source>
</evidence>
<dbReference type="AlphaFoldDB" id="A0A372ZNX6"/>
<comment type="caution">
    <text evidence="10">The sequence shown here is derived from an EMBL/GenBank/DDBJ whole genome shotgun (WGS) entry which is preliminary data.</text>
</comment>
<reference evidence="10 11" key="1">
    <citation type="submission" date="2018-08" db="EMBL/GenBank/DDBJ databases">
        <title>Diversity &amp; Physiological Properties of Lignin-Decomposing Actinobacteria from Soil.</title>
        <authorList>
            <person name="Roh S.G."/>
            <person name="Kim S.B."/>
        </authorList>
    </citation>
    <scope>NUCLEOTIDE SEQUENCE [LARGE SCALE GENOMIC DNA]</scope>
    <source>
        <strain evidence="10 11">MMS17-GH009</strain>
    </source>
</reference>
<keyword evidence="3" id="KW-1003">Cell membrane</keyword>
<feature type="compositionally biased region" description="Low complexity" evidence="8">
    <location>
        <begin position="296"/>
        <end position="305"/>
    </location>
</feature>
<dbReference type="PANTHER" id="PTHR43386">
    <property type="entry name" value="OLIGOPEPTIDE TRANSPORT SYSTEM PERMEASE PROTEIN APPC"/>
    <property type="match status" value="1"/>
</dbReference>
<sequence length="305" mass="31342">MSTVETTVVTVLQARTARRRPPAGVLAAAAWLALVALAALLLPLLPGFDPLHGDFAHPSAAPGPGHWLGTDAAGRDVLQRTVAGARASFTVAALTILVGLLGGGALGLAAGWFRGPVDKAIGFATDLLMSVPSLILVMITVSLRGPSLTVIGTLIGLFTVPHFTRVVRAVVLSLGERGFVQAARMIGTAPLRILRREIVPHVVPVALTFAFTATTVAIVAEGSLSFLGFGLRPPEPSWGGIIAEGRTALGSAPWISLAPAAVLCLTVLALNYLGEQLRSGAPAATKPTAPKPTAPKRPTTKGVRG</sequence>
<keyword evidence="11" id="KW-1185">Reference proteome</keyword>
<evidence type="ECO:0000313" key="11">
    <source>
        <dbReference type="Proteomes" id="UP000263377"/>
    </source>
</evidence>
<dbReference type="CDD" id="cd06261">
    <property type="entry name" value="TM_PBP2"/>
    <property type="match status" value="1"/>
</dbReference>
<keyword evidence="4 7" id="KW-0812">Transmembrane</keyword>
<keyword evidence="6 7" id="KW-0472">Membrane</keyword>
<protein>
    <submittedName>
        <fullName evidence="10">ABC transporter permease</fullName>
    </submittedName>
</protein>